<gene>
    <name evidence="1" type="ORF">T4B_7121</name>
</gene>
<keyword evidence="2" id="KW-1185">Reference proteome</keyword>
<evidence type="ECO:0000313" key="2">
    <source>
        <dbReference type="Proteomes" id="UP000054805"/>
    </source>
</evidence>
<dbReference type="AlphaFoldDB" id="A0A0V1GNF2"/>
<sequence>MVNSVWCACNGDSSSFINDYEEMMDTTKRITRLFDKYHKFCSLGGGCMFSSDRACPSCY</sequence>
<reference evidence="1 2" key="1">
    <citation type="submission" date="2015-01" db="EMBL/GenBank/DDBJ databases">
        <title>Evolution of Trichinella species and genotypes.</title>
        <authorList>
            <person name="Korhonen P.K."/>
            <person name="Edoardo P."/>
            <person name="Giuseppe L.R."/>
            <person name="Gasser R.B."/>
        </authorList>
    </citation>
    <scope>NUCLEOTIDE SEQUENCE [LARGE SCALE GENOMIC DNA]</scope>
    <source>
        <strain evidence="1">ISS588</strain>
    </source>
</reference>
<comment type="caution">
    <text evidence="1">The sequence shown here is derived from an EMBL/GenBank/DDBJ whole genome shotgun (WGS) entry which is preliminary data.</text>
</comment>
<protein>
    <submittedName>
        <fullName evidence="1">Uncharacterized protein</fullName>
    </submittedName>
</protein>
<accession>A0A0V1GNF2</accession>
<organism evidence="1 2">
    <name type="scientific">Trichinella pseudospiralis</name>
    <name type="common">Parasitic roundworm</name>
    <dbReference type="NCBI Taxonomy" id="6337"/>
    <lineage>
        <taxon>Eukaryota</taxon>
        <taxon>Metazoa</taxon>
        <taxon>Ecdysozoa</taxon>
        <taxon>Nematoda</taxon>
        <taxon>Enoplea</taxon>
        <taxon>Dorylaimia</taxon>
        <taxon>Trichinellida</taxon>
        <taxon>Trichinellidae</taxon>
        <taxon>Trichinella</taxon>
    </lineage>
</organism>
<name>A0A0V1GNF2_TRIPS</name>
<dbReference type="EMBL" id="JYDS01001083">
    <property type="protein sequence ID" value="KRY99697.1"/>
    <property type="molecule type" value="Genomic_DNA"/>
</dbReference>
<proteinExistence type="predicted"/>
<evidence type="ECO:0000313" key="1">
    <source>
        <dbReference type="EMBL" id="KRY99697.1"/>
    </source>
</evidence>
<dbReference type="Proteomes" id="UP000054805">
    <property type="component" value="Unassembled WGS sequence"/>
</dbReference>